<accession>A0ACC4AXL9</accession>
<evidence type="ECO:0000313" key="1">
    <source>
        <dbReference type="EMBL" id="KAL3570696.1"/>
    </source>
</evidence>
<keyword evidence="2" id="KW-1185">Reference proteome</keyword>
<proteinExistence type="predicted"/>
<name>A0ACC4AXL9_POPAL</name>
<dbReference type="EMBL" id="RCHU02000015">
    <property type="protein sequence ID" value="KAL3570696.1"/>
    <property type="molecule type" value="Genomic_DNA"/>
</dbReference>
<protein>
    <submittedName>
        <fullName evidence="1">Uncharacterized protein</fullName>
    </submittedName>
</protein>
<organism evidence="1 2">
    <name type="scientific">Populus alba</name>
    <name type="common">White poplar</name>
    <dbReference type="NCBI Taxonomy" id="43335"/>
    <lineage>
        <taxon>Eukaryota</taxon>
        <taxon>Viridiplantae</taxon>
        <taxon>Streptophyta</taxon>
        <taxon>Embryophyta</taxon>
        <taxon>Tracheophyta</taxon>
        <taxon>Spermatophyta</taxon>
        <taxon>Magnoliopsida</taxon>
        <taxon>eudicotyledons</taxon>
        <taxon>Gunneridae</taxon>
        <taxon>Pentapetalae</taxon>
        <taxon>rosids</taxon>
        <taxon>fabids</taxon>
        <taxon>Malpighiales</taxon>
        <taxon>Salicaceae</taxon>
        <taxon>Saliceae</taxon>
        <taxon>Populus</taxon>
    </lineage>
</organism>
<reference evidence="1 2" key="1">
    <citation type="journal article" date="2024" name="Plant Biotechnol. J.">
        <title>Genome and CRISPR/Cas9 system of a widespread forest tree (Populus alba) in the world.</title>
        <authorList>
            <person name="Liu Y.J."/>
            <person name="Jiang P.F."/>
            <person name="Han X.M."/>
            <person name="Li X.Y."/>
            <person name="Wang H.M."/>
            <person name="Wang Y.J."/>
            <person name="Wang X.X."/>
            <person name="Zeng Q.Y."/>
        </authorList>
    </citation>
    <scope>NUCLEOTIDE SEQUENCE [LARGE SCALE GENOMIC DNA]</scope>
    <source>
        <strain evidence="2">cv. PAL-ZL1</strain>
    </source>
</reference>
<sequence>MAGLILKNKSMALCLVLVICSFGLCFVSTHAELQRFGQPARTEGTLSFLVLGDWGRKGAFNQSEVAVQMGRIGEKLDIDFVVSTGDNFYDNGLTGNQDRAFVESFTQIYTANSLQKQWYSVLGNHDYRGNAEAQLSQQLRKIDSRWLCLRSFIVNAELAEIFFVDTTPFVQSYFTNAEGHTYDWRGIGSPRDYIANLIKDLKLALSESSAKWKIVVGHHAIRSIGHHGDTEELVSKLHPILKDIMASFSHHFSSMHLVWMACFHVYVLCALAELQRFEQPAKEDGSISFLVVGDWGRKGNYNQSNVAFQMGRIGEELNIDFVVSTGDNFYDDGLRSINDPVFEKSFSKIYTAKSLQKQWYSVLGNHDYRGNVKAQLSPNLRNIDSRWICLRSFILNAEIVELFFIDTTPFVDKYFLKPEPHHYDWRGVMPRRHYLSNLLKDLESALQDSAANWKIVVGHHTIRSIGHHGETKELKKQLLPLLEVANLTKEIEIVTNKAFL</sequence>
<gene>
    <name evidence="1" type="ORF">D5086_027945</name>
</gene>
<dbReference type="Proteomes" id="UP000309997">
    <property type="component" value="Unassembled WGS sequence"/>
</dbReference>
<comment type="caution">
    <text evidence="1">The sequence shown here is derived from an EMBL/GenBank/DDBJ whole genome shotgun (WGS) entry which is preliminary data.</text>
</comment>
<evidence type="ECO:0000313" key="2">
    <source>
        <dbReference type="Proteomes" id="UP000309997"/>
    </source>
</evidence>